<evidence type="ECO:0000259" key="12">
    <source>
        <dbReference type="Pfam" id="PF01467"/>
    </source>
</evidence>
<comment type="pathway">
    <text evidence="2 11">Cofactor biosynthesis; NAD(+) biosynthesis; deamido-NAD(+) from nicotinate D-ribonucleotide: step 1/1.</text>
</comment>
<comment type="catalytic activity">
    <reaction evidence="10 11">
        <text>nicotinate beta-D-ribonucleotide + ATP + H(+) = deamido-NAD(+) + diphosphate</text>
        <dbReference type="Rhea" id="RHEA:22860"/>
        <dbReference type="ChEBI" id="CHEBI:15378"/>
        <dbReference type="ChEBI" id="CHEBI:30616"/>
        <dbReference type="ChEBI" id="CHEBI:33019"/>
        <dbReference type="ChEBI" id="CHEBI:57502"/>
        <dbReference type="ChEBI" id="CHEBI:58437"/>
        <dbReference type="EC" id="2.7.7.18"/>
    </reaction>
</comment>
<dbReference type="CDD" id="cd02165">
    <property type="entry name" value="NMNAT"/>
    <property type="match status" value="1"/>
</dbReference>
<evidence type="ECO:0000256" key="10">
    <source>
        <dbReference type="ARBA" id="ARBA00048721"/>
    </source>
</evidence>
<proteinExistence type="inferred from homology"/>
<evidence type="ECO:0000256" key="5">
    <source>
        <dbReference type="ARBA" id="ARBA00022679"/>
    </source>
</evidence>
<organism evidence="13 14">
    <name type="scientific">Nitrospira tepida</name>
    <dbReference type="NCBI Taxonomy" id="2973512"/>
    <lineage>
        <taxon>Bacteria</taxon>
        <taxon>Pseudomonadati</taxon>
        <taxon>Nitrospirota</taxon>
        <taxon>Nitrospiria</taxon>
        <taxon>Nitrospirales</taxon>
        <taxon>Nitrospiraceae</taxon>
        <taxon>Nitrospira</taxon>
    </lineage>
</organism>
<dbReference type="Pfam" id="PF01467">
    <property type="entry name" value="CTP_transf_like"/>
    <property type="match status" value="1"/>
</dbReference>
<dbReference type="Gene3D" id="3.40.50.620">
    <property type="entry name" value="HUPs"/>
    <property type="match status" value="1"/>
</dbReference>
<evidence type="ECO:0000256" key="11">
    <source>
        <dbReference type="HAMAP-Rule" id="MF_00244"/>
    </source>
</evidence>
<protein>
    <recommendedName>
        <fullName evidence="11">Probable nicotinate-nucleotide adenylyltransferase</fullName>
        <ecNumber evidence="11">2.7.7.18</ecNumber>
    </recommendedName>
    <alternativeName>
        <fullName evidence="11">Deamido-NAD(+) diphosphorylase</fullName>
    </alternativeName>
    <alternativeName>
        <fullName evidence="11">Deamido-NAD(+) pyrophosphorylase</fullName>
    </alternativeName>
    <alternativeName>
        <fullName evidence="11">Nicotinate mononucleotide adenylyltransferase</fullName>
        <shortName evidence="11">NaMN adenylyltransferase</shortName>
    </alternativeName>
</protein>
<evidence type="ECO:0000256" key="1">
    <source>
        <dbReference type="ARBA" id="ARBA00002324"/>
    </source>
</evidence>
<keyword evidence="6 11" id="KW-0548">Nucleotidyltransferase</keyword>
<dbReference type="InterPro" id="IPR014729">
    <property type="entry name" value="Rossmann-like_a/b/a_fold"/>
</dbReference>
<dbReference type="InterPro" id="IPR004821">
    <property type="entry name" value="Cyt_trans-like"/>
</dbReference>
<keyword evidence="4 11" id="KW-0662">Pyridine nucleotide biosynthesis</keyword>
<dbReference type="NCBIfam" id="TIGR00125">
    <property type="entry name" value="cyt_tran_rel"/>
    <property type="match status" value="1"/>
</dbReference>
<dbReference type="HAMAP" id="MF_00244">
    <property type="entry name" value="NaMN_adenylyltr"/>
    <property type="match status" value="1"/>
</dbReference>
<evidence type="ECO:0000256" key="3">
    <source>
        <dbReference type="ARBA" id="ARBA00009014"/>
    </source>
</evidence>
<evidence type="ECO:0000313" key="14">
    <source>
        <dbReference type="Proteomes" id="UP001179121"/>
    </source>
</evidence>
<comment type="function">
    <text evidence="1 11">Catalyzes the reversible adenylation of nicotinate mononucleotide (NaMN) to nicotinic acid adenine dinucleotide (NaAD).</text>
</comment>
<evidence type="ECO:0000256" key="4">
    <source>
        <dbReference type="ARBA" id="ARBA00022642"/>
    </source>
</evidence>
<dbReference type="GO" id="GO:0005524">
    <property type="term" value="F:ATP binding"/>
    <property type="evidence" value="ECO:0007669"/>
    <property type="project" value="UniProtKB-KW"/>
</dbReference>
<dbReference type="PANTHER" id="PTHR39321">
    <property type="entry name" value="NICOTINATE-NUCLEOTIDE ADENYLYLTRANSFERASE-RELATED"/>
    <property type="match status" value="1"/>
</dbReference>
<keyword evidence="9 11" id="KW-0520">NAD</keyword>
<evidence type="ECO:0000256" key="9">
    <source>
        <dbReference type="ARBA" id="ARBA00023027"/>
    </source>
</evidence>
<dbReference type="NCBIfam" id="TIGR00482">
    <property type="entry name" value="nicotinate (nicotinamide) nucleotide adenylyltransferase"/>
    <property type="match status" value="1"/>
</dbReference>
<dbReference type="AlphaFoldDB" id="A0AA86MXN5"/>
<keyword evidence="7 11" id="KW-0547">Nucleotide-binding</keyword>
<dbReference type="RefSeq" id="WP_289267908.1">
    <property type="nucleotide sequence ID" value="NZ_OX365700.1"/>
</dbReference>
<feature type="domain" description="Cytidyltransferase-like" evidence="12">
    <location>
        <begin position="19"/>
        <end position="208"/>
    </location>
</feature>
<dbReference type="EMBL" id="OX365700">
    <property type="protein sequence ID" value="CAI4030941.1"/>
    <property type="molecule type" value="Genomic_DNA"/>
</dbReference>
<keyword evidence="5 11" id="KW-0808">Transferase</keyword>
<dbReference type="GO" id="GO:0009435">
    <property type="term" value="P:NAD+ biosynthetic process"/>
    <property type="evidence" value="ECO:0007669"/>
    <property type="project" value="UniProtKB-UniRule"/>
</dbReference>
<accession>A0AA86MXN5</accession>
<dbReference type="NCBIfam" id="NF000840">
    <property type="entry name" value="PRK00071.1-3"/>
    <property type="match status" value="1"/>
</dbReference>
<evidence type="ECO:0000256" key="6">
    <source>
        <dbReference type="ARBA" id="ARBA00022695"/>
    </source>
</evidence>
<name>A0AA86MXN5_9BACT</name>
<dbReference type="Proteomes" id="UP001179121">
    <property type="component" value="Chromosome"/>
</dbReference>
<evidence type="ECO:0000313" key="13">
    <source>
        <dbReference type="EMBL" id="CAI4030941.1"/>
    </source>
</evidence>
<reference evidence="13" key="1">
    <citation type="submission" date="2022-10" db="EMBL/GenBank/DDBJ databases">
        <authorList>
            <person name="Koch H."/>
        </authorList>
    </citation>
    <scope>NUCLEOTIDE SEQUENCE</scope>
    <source>
        <strain evidence="13">DNF</strain>
    </source>
</reference>
<dbReference type="GO" id="GO:0004515">
    <property type="term" value="F:nicotinate-nucleotide adenylyltransferase activity"/>
    <property type="evidence" value="ECO:0007669"/>
    <property type="project" value="UniProtKB-UniRule"/>
</dbReference>
<comment type="similarity">
    <text evidence="3 11">Belongs to the NadD family.</text>
</comment>
<evidence type="ECO:0000256" key="2">
    <source>
        <dbReference type="ARBA" id="ARBA00005019"/>
    </source>
</evidence>
<dbReference type="KEGG" id="nti:DNFV4_01373"/>
<keyword evidence="14" id="KW-1185">Reference proteome</keyword>
<dbReference type="InterPro" id="IPR005248">
    <property type="entry name" value="NadD/NMNAT"/>
</dbReference>
<sequence>MPLARTTTPTGQSPRKIGLLGGTFNPIHRCHLTLAHDVRQRLNLDQILFIPTGDPPHKHAVDLAPAEDRLAMVTLALEGEPGLAVSDLEIRRPGISYSIDTVTLLQQEWGASAELYFLVGLDAFLDLSTWRRAGDLLSSCHFVVVSRAGASFTELSRVELLPPLDNVALRDLESSRTDSLVFELPAARRLFLLAIPPCLVSATLIRERIRLGAGLDGLLPAQVESYILRKGLYRENHHLAGFKS</sequence>
<dbReference type="SUPFAM" id="SSF52374">
    <property type="entry name" value="Nucleotidylyl transferase"/>
    <property type="match status" value="1"/>
</dbReference>
<keyword evidence="8 11" id="KW-0067">ATP-binding</keyword>
<dbReference type="PANTHER" id="PTHR39321:SF3">
    <property type="entry name" value="PHOSPHOPANTETHEINE ADENYLYLTRANSFERASE"/>
    <property type="match status" value="1"/>
</dbReference>
<gene>
    <name evidence="11" type="primary">nadD</name>
    <name evidence="13" type="ORF">DNFV4_01373</name>
</gene>
<evidence type="ECO:0000256" key="7">
    <source>
        <dbReference type="ARBA" id="ARBA00022741"/>
    </source>
</evidence>
<dbReference type="EC" id="2.7.7.18" evidence="11"/>
<evidence type="ECO:0000256" key="8">
    <source>
        <dbReference type="ARBA" id="ARBA00022840"/>
    </source>
</evidence>